<name>A0A2U9BLR5_SCOMX</name>
<accession>A0A2U9BLR5</accession>
<dbReference type="EMBL" id="VEVO01000009">
    <property type="protein sequence ID" value="KAF0036925.1"/>
    <property type="molecule type" value="Genomic_DNA"/>
</dbReference>
<proteinExistence type="predicted"/>
<protein>
    <submittedName>
        <fullName evidence="1">Uncharacterized protein</fullName>
    </submittedName>
</protein>
<sequence>MFHSASTRLLCEPCGVTEKLVPPGDTVTATQRFRLMFPGFSVDLTGTNYRLKSSRGKRYDVEIGNFR</sequence>
<evidence type="ECO:0000313" key="2">
    <source>
        <dbReference type="EMBL" id="KAF0036925.1"/>
    </source>
</evidence>
<reference evidence="1 3" key="1">
    <citation type="submission" date="2017-12" db="EMBL/GenBank/DDBJ databases">
        <title>Integrating genomic resources of turbot (Scophthalmus maximus) in depth evaluation of genetic and physical mapping variation across individuals.</title>
        <authorList>
            <person name="Martinez P."/>
        </authorList>
    </citation>
    <scope>NUCLEOTIDE SEQUENCE [LARGE SCALE GENOMIC DNA]</scope>
</reference>
<keyword evidence="3" id="KW-1185">Reference proteome</keyword>
<evidence type="ECO:0000313" key="3">
    <source>
        <dbReference type="Proteomes" id="UP000246464"/>
    </source>
</evidence>
<evidence type="ECO:0000313" key="4">
    <source>
        <dbReference type="Proteomes" id="UP000438429"/>
    </source>
</evidence>
<reference evidence="2 4" key="2">
    <citation type="submission" date="2019-06" db="EMBL/GenBank/DDBJ databases">
        <title>Draft genomes of female and male turbot (Scophthalmus maximus).</title>
        <authorList>
            <person name="Xu H."/>
            <person name="Xu X.-W."/>
            <person name="Shao C."/>
            <person name="Chen S."/>
        </authorList>
    </citation>
    <scope>NUCLEOTIDE SEQUENCE [LARGE SCALE GENOMIC DNA]</scope>
    <source>
        <strain evidence="2">Ysfricsl-2016a</strain>
        <tissue evidence="2">Blood</tissue>
    </source>
</reference>
<gene>
    <name evidence="2" type="ORF">F2P81_009799</name>
    <name evidence="1" type="ORF">SMAX5B_021188</name>
</gene>
<dbReference type="Proteomes" id="UP000438429">
    <property type="component" value="Unassembled WGS sequence"/>
</dbReference>
<dbReference type="EMBL" id="CP026250">
    <property type="protein sequence ID" value="AWP05025.1"/>
    <property type="molecule type" value="Genomic_DNA"/>
</dbReference>
<dbReference type="AlphaFoldDB" id="A0A2U9BLR5"/>
<evidence type="ECO:0000313" key="1">
    <source>
        <dbReference type="EMBL" id="AWP05025.1"/>
    </source>
</evidence>
<dbReference type="Proteomes" id="UP000246464">
    <property type="component" value="Chromosome 8"/>
</dbReference>
<organism evidence="1 3">
    <name type="scientific">Scophthalmus maximus</name>
    <name type="common">Turbot</name>
    <name type="synonym">Psetta maxima</name>
    <dbReference type="NCBI Taxonomy" id="52904"/>
    <lineage>
        <taxon>Eukaryota</taxon>
        <taxon>Metazoa</taxon>
        <taxon>Chordata</taxon>
        <taxon>Craniata</taxon>
        <taxon>Vertebrata</taxon>
        <taxon>Euteleostomi</taxon>
        <taxon>Actinopterygii</taxon>
        <taxon>Neopterygii</taxon>
        <taxon>Teleostei</taxon>
        <taxon>Neoteleostei</taxon>
        <taxon>Acanthomorphata</taxon>
        <taxon>Carangaria</taxon>
        <taxon>Pleuronectiformes</taxon>
        <taxon>Pleuronectoidei</taxon>
        <taxon>Scophthalmidae</taxon>
        <taxon>Scophthalmus</taxon>
    </lineage>
</organism>